<proteinExistence type="predicted"/>
<keyword evidence="1" id="KW-0472">Membrane</keyword>
<dbReference type="AlphaFoldDB" id="A0A174SCG9"/>
<evidence type="ECO:0000313" key="2">
    <source>
        <dbReference type="EMBL" id="CUP94236.1"/>
    </source>
</evidence>
<accession>A0A174SCG9</accession>
<reference evidence="2 4" key="1">
    <citation type="submission" date="2015-09" db="EMBL/GenBank/DDBJ databases">
        <authorList>
            <consortium name="Pathogen Informatics"/>
        </authorList>
    </citation>
    <scope>NUCLEOTIDE SEQUENCE [LARGE SCALE GENOMIC DNA]</scope>
    <source>
        <strain evidence="2 4">2789STDY5834945</strain>
    </source>
</reference>
<organism evidence="2 4">
    <name type="scientific">Bacteroides thetaiotaomicron</name>
    <dbReference type="NCBI Taxonomy" id="818"/>
    <lineage>
        <taxon>Bacteria</taxon>
        <taxon>Pseudomonadati</taxon>
        <taxon>Bacteroidota</taxon>
        <taxon>Bacteroidia</taxon>
        <taxon>Bacteroidales</taxon>
        <taxon>Bacteroidaceae</taxon>
        <taxon>Bacteroides</taxon>
    </lineage>
</organism>
<name>A0A174SCG9_BACT4</name>
<keyword evidence="1" id="KW-0812">Transmembrane</keyword>
<reference evidence="3" key="2">
    <citation type="submission" date="2021-02" db="EMBL/GenBank/DDBJ databases">
        <title>Infant gut strain persistence is associated with maternal origin, phylogeny, and functional potential including surface adhesion and iron acquisition.</title>
        <authorList>
            <person name="Lou Y.C."/>
        </authorList>
    </citation>
    <scope>NUCLEOTIDE SEQUENCE</scope>
    <source>
        <strain evidence="3">L3_082_243G1_dasL3_082_243G1_maxbin2.maxbin.015s ta_sub</strain>
    </source>
</reference>
<evidence type="ECO:0000313" key="4">
    <source>
        <dbReference type="Proteomes" id="UP000095541"/>
    </source>
</evidence>
<sequence length="544" mass="63986">MNKHDNPYYPLFLLIGWLIMLSSCQPAPSHLLEKAMQMENVSTDSIFFYLQQIEEPDKLPLNDQGDYYLLLYKATLWKTGTPDDSLLQIAIRQYKQNEQQIQYVRARIEQSASYLYRNLPDSTLLMSEQILKGYQLNDTLKTRLYGLRRAAYSRKQDYPQALVMADSSRQLALKMKDTLFYFSTSQLYLQIINKMQDHNRYTQSYLQLMKELMDSPKYQSLNYYALESLLNTSLQRKDFRQALIYLQQLSSQRRGRNEVPHYLLLCGRTHAALNQIDSAKYYYQQAAISSSSFIAMEANARLFNLINEKEYPEQVFYTKQKESTIRDNILNNISTGIREREFNQLKLQNELYQLHLQQQQRELWMLGIVTALLSIGFIAFFFYQREKKKRLLRENQLLYKEAEVSGLREKEIRLRNKEAELREALFRRMPFFHKLPSLQASNNQDEPGTSHKIVVTDAEWAEVTSVVNDAFDNFVVRLRQAYPQLGDKEIGFCCLVKINVNIQDLSDIYCVSKAAITKRKYRIKTDKLGITDENISLDSFLKVF</sequence>
<feature type="transmembrane region" description="Helical" evidence="1">
    <location>
        <begin position="363"/>
        <end position="383"/>
    </location>
</feature>
<keyword evidence="1" id="KW-1133">Transmembrane helix</keyword>
<dbReference type="RefSeq" id="WP_055218673.1">
    <property type="nucleotide sequence ID" value="NZ_CZBI01000003.1"/>
</dbReference>
<dbReference type="Proteomes" id="UP000095541">
    <property type="component" value="Unassembled WGS sequence"/>
</dbReference>
<keyword evidence="2" id="KW-0449">Lipoprotein</keyword>
<evidence type="ECO:0000256" key="1">
    <source>
        <dbReference type="SAM" id="Phobius"/>
    </source>
</evidence>
<dbReference type="PROSITE" id="PS51257">
    <property type="entry name" value="PROKAR_LIPOPROTEIN"/>
    <property type="match status" value="1"/>
</dbReference>
<gene>
    <name evidence="2" type="ORF">ERS852557_02172</name>
    <name evidence="3" type="ORF">KHY35_08940</name>
</gene>
<dbReference type="Proteomes" id="UP000782901">
    <property type="component" value="Unassembled WGS sequence"/>
</dbReference>
<dbReference type="EMBL" id="CZBI01000003">
    <property type="protein sequence ID" value="CUP94236.1"/>
    <property type="molecule type" value="Genomic_DNA"/>
</dbReference>
<dbReference type="EMBL" id="JAGZEE010000011">
    <property type="protein sequence ID" value="MBS5410827.1"/>
    <property type="molecule type" value="Genomic_DNA"/>
</dbReference>
<evidence type="ECO:0000313" key="3">
    <source>
        <dbReference type="EMBL" id="MBS5410827.1"/>
    </source>
</evidence>
<protein>
    <submittedName>
        <fullName evidence="2">Putative lipoprotein</fullName>
    </submittedName>
</protein>